<dbReference type="EMBL" id="KV460289">
    <property type="protein sequence ID" value="OBT91490.1"/>
    <property type="molecule type" value="Genomic_DNA"/>
</dbReference>
<feature type="compositionally biased region" description="Acidic residues" evidence="1">
    <location>
        <begin position="185"/>
        <end position="194"/>
    </location>
</feature>
<dbReference type="STRING" id="342668.A0A1B8G6N8"/>
<keyword evidence="3" id="KW-1185">Reference proteome</keyword>
<feature type="region of interest" description="Disordered" evidence="1">
    <location>
        <begin position="400"/>
        <end position="424"/>
    </location>
</feature>
<feature type="compositionally biased region" description="Polar residues" evidence="1">
    <location>
        <begin position="487"/>
        <end position="516"/>
    </location>
</feature>
<feature type="region of interest" description="Disordered" evidence="1">
    <location>
        <begin position="723"/>
        <end position="757"/>
    </location>
</feature>
<gene>
    <name evidence="2" type="ORF">VE01_10571</name>
</gene>
<feature type="region of interest" description="Disordered" evidence="1">
    <location>
        <begin position="661"/>
        <end position="680"/>
    </location>
</feature>
<feature type="compositionally biased region" description="Acidic residues" evidence="1">
    <location>
        <begin position="124"/>
        <end position="141"/>
    </location>
</feature>
<feature type="compositionally biased region" description="Acidic residues" evidence="1">
    <location>
        <begin position="259"/>
        <end position="268"/>
    </location>
</feature>
<feature type="region of interest" description="Disordered" evidence="1">
    <location>
        <begin position="460"/>
        <end position="528"/>
    </location>
</feature>
<protein>
    <submittedName>
        <fullName evidence="2">Uncharacterized protein</fullName>
    </submittedName>
</protein>
<accession>A0A1B8G6N8</accession>
<evidence type="ECO:0000256" key="1">
    <source>
        <dbReference type="SAM" id="MobiDB-lite"/>
    </source>
</evidence>
<reference evidence="3" key="2">
    <citation type="journal article" date="2018" name="Nat. Commun.">
        <title>Extreme sensitivity to ultraviolet light in the fungal pathogen causing white-nose syndrome of bats.</title>
        <authorList>
            <person name="Palmer J.M."/>
            <person name="Drees K.P."/>
            <person name="Foster J.T."/>
            <person name="Lindner D.L."/>
        </authorList>
    </citation>
    <scope>NUCLEOTIDE SEQUENCE [LARGE SCALE GENOMIC DNA]</scope>
    <source>
        <strain evidence="3">UAMH 10579</strain>
    </source>
</reference>
<feature type="compositionally biased region" description="Basic and acidic residues" evidence="1">
    <location>
        <begin position="77"/>
        <end position="100"/>
    </location>
</feature>
<proteinExistence type="predicted"/>
<name>A0A1B8G6N8_9PEZI</name>
<feature type="compositionally biased region" description="Polar residues" evidence="1">
    <location>
        <begin position="728"/>
        <end position="746"/>
    </location>
</feature>
<feature type="region of interest" description="Disordered" evidence="1">
    <location>
        <begin position="1"/>
        <end position="45"/>
    </location>
</feature>
<dbReference type="AlphaFoldDB" id="A0A1B8G6N8"/>
<dbReference type="OrthoDB" id="4590776at2759"/>
<feature type="region of interest" description="Disordered" evidence="1">
    <location>
        <begin position="67"/>
        <end position="327"/>
    </location>
</feature>
<dbReference type="GeneID" id="28843957"/>
<evidence type="ECO:0000313" key="3">
    <source>
        <dbReference type="Proteomes" id="UP000091956"/>
    </source>
</evidence>
<reference evidence="2 3" key="1">
    <citation type="submission" date="2016-03" db="EMBL/GenBank/DDBJ databases">
        <title>Comparative genomics of Pseudogymnoascus destructans, the fungus causing white-nose syndrome of bats.</title>
        <authorList>
            <person name="Palmer J.M."/>
            <person name="Drees K.P."/>
            <person name="Foster J.T."/>
            <person name="Lindner D.L."/>
        </authorList>
    </citation>
    <scope>NUCLEOTIDE SEQUENCE [LARGE SCALE GENOMIC DNA]</scope>
    <source>
        <strain evidence="2 3">UAMH 10579</strain>
    </source>
</reference>
<organism evidence="2 3">
    <name type="scientific">Pseudogymnoascus verrucosus</name>
    <dbReference type="NCBI Taxonomy" id="342668"/>
    <lineage>
        <taxon>Eukaryota</taxon>
        <taxon>Fungi</taxon>
        <taxon>Dikarya</taxon>
        <taxon>Ascomycota</taxon>
        <taxon>Pezizomycotina</taxon>
        <taxon>Leotiomycetes</taxon>
        <taxon>Thelebolales</taxon>
        <taxon>Thelebolaceae</taxon>
        <taxon>Pseudogymnoascus</taxon>
    </lineage>
</organism>
<feature type="compositionally biased region" description="Acidic residues" evidence="1">
    <location>
        <begin position="151"/>
        <end position="165"/>
    </location>
</feature>
<feature type="compositionally biased region" description="Basic and acidic residues" evidence="1">
    <location>
        <begin position="195"/>
        <end position="215"/>
    </location>
</feature>
<dbReference type="Proteomes" id="UP000091956">
    <property type="component" value="Unassembled WGS sequence"/>
</dbReference>
<dbReference type="RefSeq" id="XP_018125223.1">
    <property type="nucleotide sequence ID" value="XM_018279968.2"/>
</dbReference>
<sequence>MAAHQSKIAIADGGPVMTTSRRPPMTSKQAKKAHAKANNIPKMNWKERKRMEAAELAAQKREFEREKAQAKARAVKAKKDAKEEVERAERKKAGVPEKSRWVRPSQGRITGFLGLGKRGRGKDVEEEEEEGGDESDNDAEEPVPKRVAMDGAEDDTEEEEEDMQEREDRISKAQGNVPAIKTLCDTEDGEEDAQPEDRPGPREDVPVVRTERENSLEAQPEAEVLQDPEDPELEVKRELVVQSEPEVQPGLKEQPEPELQADLEDSPEPEVQARAEVQASPAAEEEQEVQASPKVQAEPTAHEDKEVQVESQGHPVSKPADLKLPPSTQYFTSSQDFLDDDDIFLELAAAHQLLSESFDAGERSLAASHSSPRIEIKEAPENAQANVAKTIVVDSPQHCPSPAIPTKPTACPSSPPRRQLASPVLQRTPRPRIEFNGSGVSPELTSSNPFSLKQTALRSMSKPIPKPSTPVVASVMGPPTSIVRPRTTLSTPIRSQSRQMPALRANNSLSQRSAPGSGTGGSSHRLPLNDISKHAQNASTKAMASPSARSKPFLKPSLLPTHAAPKVSPSTLPTSTQLFLVDHLDDFFPSPSQELRELLEDIEDDDIPSNTQVAREIGRDSVVARPILVEPAQPILDDDFPWMSSRELMFSSQELRELELPSKVSPVPAPPPTPWDMRRARKPRFFVEKEEDLFAAAIHESKLQSKVDDEAAKLRLENMRIERELLGTRQSSQRHTPSAKRQSQDATRLDAGADDVSEQLESLNASQLTKLMDGIESDEYSDDFDDEEAEASMIAFGHKLENPFAPVYETETESETESEKHESFIQRFLEDDAEAFANAEDAYAFM</sequence>
<evidence type="ECO:0000313" key="2">
    <source>
        <dbReference type="EMBL" id="OBT91490.1"/>
    </source>
</evidence>